<name>A0A094ZRH9_SCHHA</name>
<gene>
    <name evidence="1" type="ORF">MS3_05704</name>
</gene>
<dbReference type="AlphaFoldDB" id="A0A094ZRH9"/>
<dbReference type="EMBL" id="KL250876">
    <property type="protein sequence ID" value="KGB37370.1"/>
    <property type="molecule type" value="Genomic_DNA"/>
</dbReference>
<protein>
    <submittedName>
        <fullName evidence="1">Uncharacterized protein</fullName>
    </submittedName>
</protein>
<proteinExistence type="predicted"/>
<reference evidence="1" key="1">
    <citation type="journal article" date="2012" name="Nat. Genet.">
        <title>Whole-genome sequence of Schistosoma haematobium.</title>
        <authorList>
            <person name="Young N.D."/>
            <person name="Jex A.R."/>
            <person name="Li B."/>
            <person name="Liu S."/>
            <person name="Yang L."/>
            <person name="Xiong Z."/>
            <person name="Li Y."/>
            <person name="Cantacessi C."/>
            <person name="Hall R.S."/>
            <person name="Xu X."/>
            <person name="Chen F."/>
            <person name="Wu X."/>
            <person name="Zerlotini A."/>
            <person name="Oliveira G."/>
            <person name="Hofmann A."/>
            <person name="Zhang G."/>
            <person name="Fang X."/>
            <person name="Kang Y."/>
            <person name="Campbell B.E."/>
            <person name="Loukas A."/>
            <person name="Ranganathan S."/>
            <person name="Rollinson D."/>
            <person name="Rinaldi G."/>
            <person name="Brindley P.J."/>
            <person name="Yang H."/>
            <person name="Wang J."/>
            <person name="Wang J."/>
            <person name="Gasser R.B."/>
        </authorList>
    </citation>
    <scope>NUCLEOTIDE SEQUENCE [LARGE SCALE GENOMIC DNA]</scope>
</reference>
<evidence type="ECO:0000313" key="1">
    <source>
        <dbReference type="EMBL" id="KGB37370.1"/>
    </source>
</evidence>
<accession>A0A094ZRH9</accession>
<sequence>MKRISHDTNLSNWWNCNGQSLLIRHLMMNRLDLFTNQVNYT</sequence>
<organism evidence="1">
    <name type="scientific">Schistosoma haematobium</name>
    <name type="common">Blood fluke</name>
    <dbReference type="NCBI Taxonomy" id="6185"/>
    <lineage>
        <taxon>Eukaryota</taxon>
        <taxon>Metazoa</taxon>
        <taxon>Spiralia</taxon>
        <taxon>Lophotrochozoa</taxon>
        <taxon>Platyhelminthes</taxon>
        <taxon>Trematoda</taxon>
        <taxon>Digenea</taxon>
        <taxon>Strigeidida</taxon>
        <taxon>Schistosomatoidea</taxon>
        <taxon>Schistosomatidae</taxon>
        <taxon>Schistosoma</taxon>
    </lineage>
</organism>